<dbReference type="PANTHER" id="PTHR14269">
    <property type="entry name" value="CDP-DIACYLGLYCEROL--GLYCEROL-3-PHOSPHATE 3-PHOSPHATIDYLTRANSFERASE-RELATED"/>
    <property type="match status" value="1"/>
</dbReference>
<dbReference type="GO" id="GO:0003882">
    <property type="term" value="F:CDP-diacylglycerol-serine O-phosphatidyltransferase activity"/>
    <property type="evidence" value="ECO:0007669"/>
    <property type="project" value="UniProtKB-EC"/>
</dbReference>
<evidence type="ECO:0000256" key="16">
    <source>
        <dbReference type="SAM" id="Phobius"/>
    </source>
</evidence>
<feature type="transmembrane region" description="Helical" evidence="16">
    <location>
        <begin position="94"/>
        <end position="111"/>
    </location>
</feature>
<dbReference type="InterPro" id="IPR043130">
    <property type="entry name" value="CDP-OH_PTrfase_TM_dom"/>
</dbReference>
<dbReference type="EC" id="2.7.8.8" evidence="4"/>
<protein>
    <recommendedName>
        <fullName evidence="5">CDP-diacylglycerol--serine O-phosphatidyltransferase</fullName>
        <ecNumber evidence="4">2.7.8.8</ecNumber>
    </recommendedName>
    <alternativeName>
        <fullName evidence="14">Phosphatidylserine synthase</fullName>
    </alternativeName>
</protein>
<keyword evidence="7 15" id="KW-0808">Transferase</keyword>
<dbReference type="Gene3D" id="1.20.120.1760">
    <property type="match status" value="1"/>
</dbReference>
<evidence type="ECO:0000256" key="5">
    <source>
        <dbReference type="ARBA" id="ARBA00017171"/>
    </source>
</evidence>
<evidence type="ECO:0000256" key="7">
    <source>
        <dbReference type="ARBA" id="ARBA00022679"/>
    </source>
</evidence>
<dbReference type="RefSeq" id="WP_155168540.1">
    <property type="nucleotide sequence ID" value="NZ_SMLW01000130.1"/>
</dbReference>
<keyword evidence="18" id="KW-1185">Reference proteome</keyword>
<dbReference type="EMBL" id="SMLW01000130">
    <property type="protein sequence ID" value="MTI23387.1"/>
    <property type="molecule type" value="Genomic_DNA"/>
</dbReference>
<keyword evidence="13" id="KW-1208">Phospholipid metabolism</keyword>
<evidence type="ECO:0000256" key="13">
    <source>
        <dbReference type="ARBA" id="ARBA00023264"/>
    </source>
</evidence>
<dbReference type="InterPro" id="IPR000462">
    <property type="entry name" value="CDP-OH_P_trans"/>
</dbReference>
<keyword evidence="12" id="KW-0594">Phospholipid biosynthesis</keyword>
<evidence type="ECO:0000256" key="9">
    <source>
        <dbReference type="ARBA" id="ARBA00022989"/>
    </source>
</evidence>
<comment type="similarity">
    <text evidence="3 15">Belongs to the CDP-alcohol phosphatidyltransferase class-I family.</text>
</comment>
<dbReference type="Pfam" id="PF01066">
    <property type="entry name" value="CDP-OH_P_transf"/>
    <property type="match status" value="1"/>
</dbReference>
<accession>A0ABW9RH64</accession>
<evidence type="ECO:0000256" key="14">
    <source>
        <dbReference type="ARBA" id="ARBA00032361"/>
    </source>
</evidence>
<keyword evidence="8 16" id="KW-0812">Transmembrane</keyword>
<evidence type="ECO:0000256" key="1">
    <source>
        <dbReference type="ARBA" id="ARBA00000287"/>
    </source>
</evidence>
<reference evidence="17 18" key="1">
    <citation type="submission" date="2019-02" db="EMBL/GenBank/DDBJ databases">
        <authorList>
            <person name="Goldberg S.R."/>
            <person name="Haltli B.A."/>
            <person name="Correa H."/>
            <person name="Russell K.G."/>
        </authorList>
    </citation>
    <scope>NUCLEOTIDE SEQUENCE [LARGE SCALE GENOMIC DNA]</scope>
    <source>
        <strain evidence="17 18">JCM 16186</strain>
    </source>
</reference>
<comment type="caution">
    <text evidence="17">The sequence shown here is derived from an EMBL/GenBank/DDBJ whole genome shotgun (WGS) entry which is preliminary data.</text>
</comment>
<dbReference type="Proteomes" id="UP000798808">
    <property type="component" value="Unassembled WGS sequence"/>
</dbReference>
<feature type="non-terminal residue" evidence="17">
    <location>
        <position position="174"/>
    </location>
</feature>
<evidence type="ECO:0000256" key="11">
    <source>
        <dbReference type="ARBA" id="ARBA00023136"/>
    </source>
</evidence>
<gene>
    <name evidence="17" type="primary">pssA</name>
    <name evidence="17" type="ORF">E1163_00315</name>
</gene>
<evidence type="ECO:0000313" key="17">
    <source>
        <dbReference type="EMBL" id="MTI23387.1"/>
    </source>
</evidence>
<dbReference type="NCBIfam" id="TIGR00473">
    <property type="entry name" value="pssA"/>
    <property type="match status" value="1"/>
</dbReference>
<dbReference type="InterPro" id="IPR004533">
    <property type="entry name" value="CDP-diaglyc--ser_O-PTrfase"/>
</dbReference>
<feature type="transmembrane region" description="Helical" evidence="16">
    <location>
        <begin position="149"/>
        <end position="168"/>
    </location>
</feature>
<keyword evidence="11 16" id="KW-0472">Membrane</keyword>
<evidence type="ECO:0000256" key="12">
    <source>
        <dbReference type="ARBA" id="ARBA00023209"/>
    </source>
</evidence>
<keyword evidence="10" id="KW-0443">Lipid metabolism</keyword>
<keyword evidence="6" id="KW-0444">Lipid biosynthesis</keyword>
<evidence type="ECO:0000313" key="18">
    <source>
        <dbReference type="Proteomes" id="UP000798808"/>
    </source>
</evidence>
<name>A0ABW9RH64_9BACT</name>
<evidence type="ECO:0000256" key="2">
    <source>
        <dbReference type="ARBA" id="ARBA00004127"/>
    </source>
</evidence>
<evidence type="ECO:0000256" key="8">
    <source>
        <dbReference type="ARBA" id="ARBA00022692"/>
    </source>
</evidence>
<proteinExistence type="inferred from homology"/>
<evidence type="ECO:0000256" key="3">
    <source>
        <dbReference type="ARBA" id="ARBA00010441"/>
    </source>
</evidence>
<feature type="transmembrane region" description="Helical" evidence="16">
    <location>
        <begin position="123"/>
        <end position="143"/>
    </location>
</feature>
<organism evidence="17 18">
    <name type="scientific">Fulvivirga kasyanovii</name>
    <dbReference type="NCBI Taxonomy" id="396812"/>
    <lineage>
        <taxon>Bacteria</taxon>
        <taxon>Pseudomonadati</taxon>
        <taxon>Bacteroidota</taxon>
        <taxon>Cytophagia</taxon>
        <taxon>Cytophagales</taxon>
        <taxon>Fulvivirgaceae</taxon>
        <taxon>Fulvivirga</taxon>
    </lineage>
</organism>
<feature type="transmembrane region" description="Helical" evidence="16">
    <location>
        <begin position="67"/>
        <end position="88"/>
    </location>
</feature>
<evidence type="ECO:0000256" key="10">
    <source>
        <dbReference type="ARBA" id="ARBA00023098"/>
    </source>
</evidence>
<sequence length="174" mass="18964">MNIKKHIPNTITCGNLFCGCLGIVFAFKGDLTFATYLLWLAMVLDFFDGFAARMLKVSSPIGKELDSLADMVTFGVLPSVIMFHLIGSYSDHEYLPFAAFIIAIFSALRLAKFNIDDRQQSVFIGLPTPANALFISSFAFIVASDYGGFVNTGVLLAISVVFSLLLIAPVELFA</sequence>
<dbReference type="InterPro" id="IPR048254">
    <property type="entry name" value="CDP_ALCOHOL_P_TRANSF_CS"/>
</dbReference>
<dbReference type="PROSITE" id="PS00379">
    <property type="entry name" value="CDP_ALCOHOL_P_TRANSF"/>
    <property type="match status" value="1"/>
</dbReference>
<dbReference type="PANTHER" id="PTHR14269:SF61">
    <property type="entry name" value="CDP-DIACYLGLYCEROL--SERINE O-PHOSPHATIDYLTRANSFERASE"/>
    <property type="match status" value="1"/>
</dbReference>
<comment type="subcellular location">
    <subcellularLocation>
        <location evidence="2">Endomembrane system</location>
        <topology evidence="2">Multi-pass membrane protein</topology>
    </subcellularLocation>
</comment>
<evidence type="ECO:0000256" key="4">
    <source>
        <dbReference type="ARBA" id="ARBA00013174"/>
    </source>
</evidence>
<evidence type="ECO:0000256" key="15">
    <source>
        <dbReference type="RuleBase" id="RU003750"/>
    </source>
</evidence>
<dbReference type="PROSITE" id="PS51257">
    <property type="entry name" value="PROKAR_LIPOPROTEIN"/>
    <property type="match status" value="1"/>
</dbReference>
<keyword evidence="9 16" id="KW-1133">Transmembrane helix</keyword>
<comment type="catalytic activity">
    <reaction evidence="1">
        <text>a CDP-1,2-diacyl-sn-glycerol + L-serine = a 1,2-diacyl-sn-glycero-3-phospho-L-serine + CMP + H(+)</text>
        <dbReference type="Rhea" id="RHEA:16913"/>
        <dbReference type="ChEBI" id="CHEBI:15378"/>
        <dbReference type="ChEBI" id="CHEBI:33384"/>
        <dbReference type="ChEBI" id="CHEBI:57262"/>
        <dbReference type="ChEBI" id="CHEBI:58332"/>
        <dbReference type="ChEBI" id="CHEBI:60377"/>
        <dbReference type="EC" id="2.7.8.8"/>
    </reaction>
</comment>
<dbReference type="InterPro" id="IPR050324">
    <property type="entry name" value="CDP-alcohol_PTase-I"/>
</dbReference>
<evidence type="ECO:0000256" key="6">
    <source>
        <dbReference type="ARBA" id="ARBA00022516"/>
    </source>
</evidence>